<feature type="region of interest" description="Disordered" evidence="1">
    <location>
        <begin position="267"/>
        <end position="472"/>
    </location>
</feature>
<feature type="compositionally biased region" description="Low complexity" evidence="1">
    <location>
        <begin position="359"/>
        <end position="368"/>
    </location>
</feature>
<evidence type="ECO:0000313" key="2">
    <source>
        <dbReference type="EMBL" id="QDT01437.1"/>
    </source>
</evidence>
<dbReference type="OrthoDB" id="272719at2"/>
<evidence type="ECO:0000256" key="1">
    <source>
        <dbReference type="SAM" id="MobiDB-lite"/>
    </source>
</evidence>
<feature type="compositionally biased region" description="Acidic residues" evidence="1">
    <location>
        <begin position="329"/>
        <end position="352"/>
    </location>
</feature>
<feature type="compositionally biased region" description="Low complexity" evidence="1">
    <location>
        <begin position="427"/>
        <end position="444"/>
    </location>
</feature>
<feature type="region of interest" description="Disordered" evidence="1">
    <location>
        <begin position="146"/>
        <end position="175"/>
    </location>
</feature>
<keyword evidence="3" id="KW-1185">Reference proteome</keyword>
<proteinExistence type="predicted"/>
<accession>A0A517N2S7</accession>
<feature type="compositionally biased region" description="Acidic residues" evidence="1">
    <location>
        <begin position="386"/>
        <end position="398"/>
    </location>
</feature>
<reference evidence="2 3" key="1">
    <citation type="submission" date="2019-02" db="EMBL/GenBank/DDBJ databases">
        <title>Deep-cultivation of Planctomycetes and their phenomic and genomic characterization uncovers novel biology.</title>
        <authorList>
            <person name="Wiegand S."/>
            <person name="Jogler M."/>
            <person name="Boedeker C."/>
            <person name="Pinto D."/>
            <person name="Vollmers J."/>
            <person name="Rivas-Marin E."/>
            <person name="Kohn T."/>
            <person name="Peeters S.H."/>
            <person name="Heuer A."/>
            <person name="Rast P."/>
            <person name="Oberbeckmann S."/>
            <person name="Bunk B."/>
            <person name="Jeske O."/>
            <person name="Meyerdierks A."/>
            <person name="Storesund J.E."/>
            <person name="Kallscheuer N."/>
            <person name="Luecker S."/>
            <person name="Lage O.M."/>
            <person name="Pohl T."/>
            <person name="Merkel B.J."/>
            <person name="Hornburger P."/>
            <person name="Mueller R.-W."/>
            <person name="Bruemmer F."/>
            <person name="Labrenz M."/>
            <person name="Spormann A.M."/>
            <person name="Op den Camp H."/>
            <person name="Overmann J."/>
            <person name="Amann R."/>
            <person name="Jetten M.S.M."/>
            <person name="Mascher T."/>
            <person name="Medema M.H."/>
            <person name="Devos D.P."/>
            <person name="Kaster A.-K."/>
            <person name="Ovreas L."/>
            <person name="Rohde M."/>
            <person name="Galperin M.Y."/>
            <person name="Jogler C."/>
        </authorList>
    </citation>
    <scope>NUCLEOTIDE SEQUENCE [LARGE SCALE GENOMIC DNA]</scope>
    <source>
        <strain evidence="2 3">HG15A2</strain>
    </source>
</reference>
<dbReference type="Proteomes" id="UP000319852">
    <property type="component" value="Chromosome"/>
</dbReference>
<organism evidence="2 3">
    <name type="scientific">Adhaeretor mobilis</name>
    <dbReference type="NCBI Taxonomy" id="1930276"/>
    <lineage>
        <taxon>Bacteria</taxon>
        <taxon>Pseudomonadati</taxon>
        <taxon>Planctomycetota</taxon>
        <taxon>Planctomycetia</taxon>
        <taxon>Pirellulales</taxon>
        <taxon>Lacipirellulaceae</taxon>
        <taxon>Adhaeretor</taxon>
    </lineage>
</organism>
<dbReference type="AlphaFoldDB" id="A0A517N2S7"/>
<protein>
    <submittedName>
        <fullName evidence="2">Uncharacterized protein</fullName>
    </submittedName>
</protein>
<name>A0A517N2S7_9BACT</name>
<evidence type="ECO:0000313" key="3">
    <source>
        <dbReference type="Proteomes" id="UP000319852"/>
    </source>
</evidence>
<dbReference type="EMBL" id="CP036263">
    <property type="protein sequence ID" value="QDT01437.1"/>
    <property type="molecule type" value="Genomic_DNA"/>
</dbReference>
<sequence>MRLTLRTLLAYMDDILDPADHEELGRKIESSDFATELIHRTRDAVRRQKLGAPEVDAGDNDEVLGGEPNLDANAVAEYLDNTMSPEQVAVFERQALEMGNDADMRLAEVASCHHILTMVLGEPADVPPDVRQRMYELKERAEQLLAGSASDPIGEKLRIEPGHAPPEVQTAASAPPVAPAVVAPAASAAPPVAAIRDEPSDSKTVPDYLQAAVDVERRSRNRKLAVAALLVLGTASAYLFWPQEEPQDPGAVADMGGSELLEEGIEIDEPEMSETPAAGTGTGTGEAPEGPPAPFVPGVASDGPPPPFVPGVKPAESGGGETAIAAESESVDGEDVIVTEDEPSEDGFDITPEETVPMEETAGAETGEPAVRVDGNGDIVGLDPLDVPDFEEEPEEEAATGGGPDGQAMTRAEGSGGTPPPVPTPPTTAEAESSETASGSTGEVAMTDGTPAEVGTAESQDIDEERAVPDVPAGPVQIGNYLGNKDVLLRWDAGDAVWRRLPNRSALATHEKILVLPKFRAHAVLAGGVNAYLGGGTEVTLLPVVPGDSDATDVALDLVYGRLLLVSGLEGNQIALTTGNETRVLDLGPSTTLAVESRRLFVPGSDLESLGPLELSWYLTGGSVKWDGREATGDGTWSTLQGVDSAVKPMEDFPEWVDEEPVTALERRAAEIVADALTPAQPVNIRLLELADTRQLGRRSEVRSLAVESGAYVGVFEPFVKSLNDEKQRANWDLLIRTMREAISRDPQAADSLYEDFTKQRGNREAQDLMEMLLGYDQSAIGSTTEQRKEGALPQLIRRLDSDQLDYRVLALHNLNEITGKKNLGGYRPERTASQRRSAVARYWQDLEDGSLKPRK</sequence>
<dbReference type="RefSeq" id="WP_145063620.1">
    <property type="nucleotide sequence ID" value="NZ_CP036263.1"/>
</dbReference>
<dbReference type="KEGG" id="amob:HG15A2_47790"/>
<gene>
    <name evidence="2" type="ORF">HG15A2_47790</name>
</gene>